<reference evidence="8" key="3">
    <citation type="journal article" date="2011" name="PLoS ONE">
        <title>Genome sequence of a mesophilic hydrogenotrophic methanogen Methanocella paludicola, the first cultivated representative of the order Methanocellales.</title>
        <authorList>
            <person name="Sakai S."/>
            <person name="Takaki Y."/>
            <person name="Shimamura S."/>
            <person name="Sekine M."/>
            <person name="Tajima T."/>
            <person name="Kosugi H."/>
            <person name="Ichikawa N."/>
            <person name="Tasumi E."/>
            <person name="Hiraki A.T."/>
            <person name="Shimizu A."/>
            <person name="Kato Y."/>
            <person name="Nishiko R."/>
            <person name="Mori K."/>
            <person name="Fujita N."/>
            <person name="Imachi H."/>
            <person name="Takai K."/>
        </authorList>
    </citation>
    <scope>NUCLEOTIDE SEQUENCE [LARGE SCALE GENOMIC DNA]</scope>
    <source>
        <strain evidence="8">DSM 17711 / JCM 13418 / NBRC 101707 / SANAE</strain>
    </source>
</reference>
<dbReference type="CDD" id="cd11567">
    <property type="entry name" value="YciH_like"/>
    <property type="match status" value="1"/>
</dbReference>
<evidence type="ECO:0000256" key="5">
    <source>
        <dbReference type="PIRNR" id="PIRNR037511"/>
    </source>
</evidence>
<dbReference type="PIRSF" id="PIRSF037511">
    <property type="entry name" value="Transl_init_SUI1_pro"/>
    <property type="match status" value="1"/>
</dbReference>
<dbReference type="AlphaFoldDB" id="D1Z139"/>
<dbReference type="PANTHER" id="PTHR12789">
    <property type="entry name" value="DENSITY-REGULATED PROTEIN HOMOLOG"/>
    <property type="match status" value="1"/>
</dbReference>
<dbReference type="NCBIfam" id="NF002096">
    <property type="entry name" value="PRK00939.1"/>
    <property type="match status" value="1"/>
</dbReference>
<dbReference type="InterPro" id="IPR036877">
    <property type="entry name" value="SUI1_dom_sf"/>
</dbReference>
<dbReference type="GO" id="GO:0001731">
    <property type="term" value="P:formation of translation preinitiation complex"/>
    <property type="evidence" value="ECO:0007669"/>
    <property type="project" value="UniProtKB-UniRule"/>
</dbReference>
<gene>
    <name evidence="7" type="ordered locus">MCP_2339</name>
</gene>
<dbReference type="PROSITE" id="PS50296">
    <property type="entry name" value="SUI1"/>
    <property type="match status" value="1"/>
</dbReference>
<evidence type="ECO:0000259" key="6">
    <source>
        <dbReference type="PROSITE" id="PS50296"/>
    </source>
</evidence>
<protein>
    <recommendedName>
        <fullName evidence="4 5">Protein translation factor SUI1 homolog</fullName>
    </recommendedName>
</protein>
<dbReference type="NCBIfam" id="TIGR01158">
    <property type="entry name" value="SUI1_rel"/>
    <property type="match status" value="1"/>
</dbReference>
<dbReference type="GO" id="GO:0003729">
    <property type="term" value="F:mRNA binding"/>
    <property type="evidence" value="ECO:0007669"/>
    <property type="project" value="TreeGrafter"/>
</dbReference>
<feature type="domain" description="SUI1" evidence="6">
    <location>
        <begin position="26"/>
        <end position="92"/>
    </location>
</feature>
<dbReference type="Proteomes" id="UP000001882">
    <property type="component" value="Chromosome"/>
</dbReference>
<reference evidence="7 8" key="2">
    <citation type="journal article" date="2008" name="Int. J. Syst. Evol. Microbiol.">
        <title>Methanocella paludicola gen. nov., sp. nov., a methane-producing archaeon, the first isolate of the lineage 'Rice Cluster I', and proposal of the new archaeal order Methanocellales ord. nov.</title>
        <authorList>
            <person name="Sakai S."/>
            <person name="Imachi H."/>
            <person name="Hanada S."/>
            <person name="Ohashi A."/>
            <person name="Harada H."/>
            <person name="Kamagata Y."/>
        </authorList>
    </citation>
    <scope>NUCLEOTIDE SEQUENCE [LARGE SCALE GENOMIC DNA]</scope>
    <source>
        <strain evidence="8">DSM 17711 / JCM 13418 / NBRC 101707 / SANAE</strain>
    </source>
</reference>
<dbReference type="SUPFAM" id="SSF55159">
    <property type="entry name" value="eIF1-like"/>
    <property type="match status" value="1"/>
</dbReference>
<dbReference type="GeneID" id="8682137"/>
<dbReference type="STRING" id="304371.MCP_2339"/>
<dbReference type="eggNOG" id="arCOG04223">
    <property type="taxonomic scope" value="Archaea"/>
</dbReference>
<dbReference type="HAMAP" id="MF_00604">
    <property type="entry name" value="SUI1"/>
    <property type="match status" value="1"/>
</dbReference>
<dbReference type="InterPro" id="IPR050318">
    <property type="entry name" value="DENR/SUI1_TIF"/>
</dbReference>
<dbReference type="RefSeq" id="WP_012901085.1">
    <property type="nucleotide sequence ID" value="NC_013665.1"/>
</dbReference>
<evidence type="ECO:0000256" key="2">
    <source>
        <dbReference type="ARBA" id="ARBA00022845"/>
    </source>
</evidence>
<dbReference type="InterPro" id="IPR022851">
    <property type="entry name" value="SUI1_arc"/>
</dbReference>
<dbReference type="PANTHER" id="PTHR12789:SF0">
    <property type="entry name" value="DENSITY-REGULATED PROTEIN"/>
    <property type="match status" value="1"/>
</dbReference>
<dbReference type="InterPro" id="IPR005872">
    <property type="entry name" value="SUI1_arc_bac"/>
</dbReference>
<sequence length="102" mass="11635">MEVCNKCGLPTDLCICEDLAKENQKIRVYTNTRRFKKITTIIDGIDTKNVNIKELSQKLKTKFACGGTIKDGRIELQGDHREEVKKLLVSYGFSPDLIELKM</sequence>
<dbReference type="Gene3D" id="3.30.780.10">
    <property type="entry name" value="SUI1-like domain"/>
    <property type="match status" value="1"/>
</dbReference>
<keyword evidence="2 4" id="KW-0810">Translation regulation</keyword>
<dbReference type="FunCoup" id="D1Z139">
    <property type="interactions" value="83"/>
</dbReference>
<organism evidence="7 8">
    <name type="scientific">Methanocella paludicola (strain DSM 17711 / JCM 13418 / NBRC 101707 / SANAE)</name>
    <dbReference type="NCBI Taxonomy" id="304371"/>
    <lineage>
        <taxon>Archaea</taxon>
        <taxon>Methanobacteriati</taxon>
        <taxon>Methanobacteriota</taxon>
        <taxon>Stenosarchaea group</taxon>
        <taxon>Methanomicrobia</taxon>
        <taxon>Methanocellales</taxon>
        <taxon>Methanocellaceae</taxon>
        <taxon>Methanocella</taxon>
    </lineage>
</organism>
<dbReference type="GO" id="GO:0003743">
    <property type="term" value="F:translation initiation factor activity"/>
    <property type="evidence" value="ECO:0007669"/>
    <property type="project" value="UniProtKB-UniRule"/>
</dbReference>
<dbReference type="PATRIC" id="fig|304371.9.peg.2383"/>
<dbReference type="Pfam" id="PF01253">
    <property type="entry name" value="SUI1"/>
    <property type="match status" value="1"/>
</dbReference>
<dbReference type="OrthoDB" id="11182at2157"/>
<dbReference type="GO" id="GO:0006417">
    <property type="term" value="P:regulation of translation"/>
    <property type="evidence" value="ECO:0007669"/>
    <property type="project" value="UniProtKB-UniRule"/>
</dbReference>
<dbReference type="EMBL" id="AP011532">
    <property type="protein sequence ID" value="BAI62411.1"/>
    <property type="molecule type" value="Genomic_DNA"/>
</dbReference>
<proteinExistence type="inferred from homology"/>
<evidence type="ECO:0000256" key="4">
    <source>
        <dbReference type="HAMAP-Rule" id="MF_00604"/>
    </source>
</evidence>
<evidence type="ECO:0000313" key="8">
    <source>
        <dbReference type="Proteomes" id="UP000001882"/>
    </source>
</evidence>
<reference evidence="7 8" key="1">
    <citation type="journal article" date="2007" name="Appl. Environ. Microbiol.">
        <title>Isolation of key methanogens for global methane emission from rice paddy fields: a novel isolate affiliated with the clone cluster rice cluster I.</title>
        <authorList>
            <person name="Sakai S."/>
            <person name="Imachi H."/>
            <person name="Sekiguchi Y."/>
            <person name="Ohashi A."/>
            <person name="Harada H."/>
            <person name="Kamagata Y."/>
        </authorList>
    </citation>
    <scope>NUCLEOTIDE SEQUENCE [LARGE SCALE GENOMIC DNA]</scope>
    <source>
        <strain evidence="8">DSM 17711 / JCM 13418 / NBRC 101707 / SANAE</strain>
    </source>
</reference>
<name>D1Z139_METPS</name>
<evidence type="ECO:0000313" key="7">
    <source>
        <dbReference type="EMBL" id="BAI62411.1"/>
    </source>
</evidence>
<dbReference type="InterPro" id="IPR001950">
    <property type="entry name" value="SUI1"/>
</dbReference>
<keyword evidence="3 4" id="KW-0648">Protein biosynthesis</keyword>
<keyword evidence="8" id="KW-1185">Reference proteome</keyword>
<evidence type="ECO:0000256" key="1">
    <source>
        <dbReference type="ARBA" id="ARBA00005422"/>
    </source>
</evidence>
<evidence type="ECO:0000256" key="3">
    <source>
        <dbReference type="ARBA" id="ARBA00022917"/>
    </source>
</evidence>
<accession>D1Z139</accession>
<dbReference type="InParanoid" id="D1Z139"/>
<dbReference type="GO" id="GO:0002188">
    <property type="term" value="P:translation reinitiation"/>
    <property type="evidence" value="ECO:0007669"/>
    <property type="project" value="UniProtKB-UniRule"/>
</dbReference>
<dbReference type="KEGG" id="mpd:MCP_2339"/>
<comment type="similarity">
    <text evidence="1 4 5">Belongs to the SUI1 family.</text>
</comment>